<dbReference type="Pfam" id="PF13193">
    <property type="entry name" value="AMP-binding_C"/>
    <property type="match status" value="1"/>
</dbReference>
<evidence type="ECO:0000256" key="5">
    <source>
        <dbReference type="ARBA" id="ARBA00067668"/>
    </source>
</evidence>
<keyword evidence="9" id="KW-1185">Reference proteome</keyword>
<gene>
    <name evidence="8" type="ORF">J2S73_003388</name>
</gene>
<dbReference type="InterPro" id="IPR020845">
    <property type="entry name" value="AMP-binding_CS"/>
</dbReference>
<dbReference type="PROSITE" id="PS00455">
    <property type="entry name" value="AMP_BINDING"/>
    <property type="match status" value="1"/>
</dbReference>
<dbReference type="SUPFAM" id="SSF56801">
    <property type="entry name" value="Acetyl-CoA synthetase-like"/>
    <property type="match status" value="1"/>
</dbReference>
<dbReference type="InterPro" id="IPR042099">
    <property type="entry name" value="ANL_N_sf"/>
</dbReference>
<evidence type="ECO:0000313" key="8">
    <source>
        <dbReference type="EMBL" id="MDQ0316912.1"/>
    </source>
</evidence>
<feature type="domain" description="AMP-dependent synthetase/ligase" evidence="6">
    <location>
        <begin position="9"/>
        <end position="364"/>
    </location>
</feature>
<dbReference type="PANTHER" id="PTHR43201:SF5">
    <property type="entry name" value="MEDIUM-CHAIN ACYL-COA LIGASE ACSF2, MITOCHONDRIAL"/>
    <property type="match status" value="1"/>
</dbReference>
<dbReference type="Proteomes" id="UP001229244">
    <property type="component" value="Unassembled WGS sequence"/>
</dbReference>
<dbReference type="Pfam" id="PF00501">
    <property type="entry name" value="AMP-binding"/>
    <property type="match status" value="1"/>
</dbReference>
<dbReference type="FunFam" id="3.30.300.30:FF:000008">
    <property type="entry name" value="2,3-dihydroxybenzoate-AMP ligase"/>
    <property type="match status" value="1"/>
</dbReference>
<protein>
    <recommendedName>
        <fullName evidence="5">3-methylmercaptopropionyl-CoA ligase</fullName>
        <ecNumber evidence="4">6.2.1.44</ecNumber>
    </recommendedName>
</protein>
<feature type="domain" description="AMP-binding enzyme C-terminal" evidence="7">
    <location>
        <begin position="414"/>
        <end position="489"/>
    </location>
</feature>
<reference evidence="8" key="1">
    <citation type="submission" date="2023-07" db="EMBL/GenBank/DDBJ databases">
        <title>Genomic Encyclopedia of Type Strains, Phase IV (KMG-IV): sequencing the most valuable type-strain genomes for metagenomic binning, comparative biology and taxonomic classification.</title>
        <authorList>
            <person name="Goeker M."/>
        </authorList>
    </citation>
    <scope>NUCLEOTIDE SEQUENCE</scope>
    <source>
        <strain evidence="8">DSM 21202</strain>
    </source>
</reference>
<dbReference type="PANTHER" id="PTHR43201">
    <property type="entry name" value="ACYL-COA SYNTHETASE"/>
    <property type="match status" value="1"/>
</dbReference>
<proteinExistence type="inferred from homology"/>
<dbReference type="GO" id="GO:0031956">
    <property type="term" value="F:medium-chain fatty acid-CoA ligase activity"/>
    <property type="evidence" value="ECO:0007669"/>
    <property type="project" value="TreeGrafter"/>
</dbReference>
<keyword evidence="2 8" id="KW-0436">Ligase</keyword>
<sequence length="501" mass="54102">MNLAEWLVRTARRTPDAPALLHGSQVVATYAEFAERAASIGAALRICHGVGRGDRVALTMGNCTAYLEALYGIWFAGAVAVPINYKLHPREMAFIIADSGARLVLTGDDADGIDCDVPKIAVSGPRFEKMRRHEAMAEPAPLPSDALAWLFYTSGTTGRPKGVMLTVANLQAMTFSYFVDVDEVFARDAALYAAPMSHGAGLYNFMHVLRGSRHVVPLSGGFDTAEILGLAGTVGNLSMFAAPTMVRRLVSHAKAIGHDGAGIRTIVYGGGPMYVADIEEAVDTLGARFVQIYGQGETPMTITALSRDEIVDRSHPRWRERLGSVGRAQSVVEVRVADEAGRTVAAGESGEILVRGPSVMAGYWRNEEATAESLRDGWLWTGDVGAMDADGYLTLMDRSKDVIISGGTNIYPREVEEVLLRHPSVAEVSVVGRPSAEWGEDVVAFVVAAEGATPDEADLDAHCRDEIARFKRPKAYVLVPELPKNNYGKVLKTELRKQLES</sequence>
<name>A0AAE3VRN2_9HYPH</name>
<accession>A0AAE3VRN2</accession>
<dbReference type="EC" id="6.2.1.44" evidence="4"/>
<comment type="caution">
    <text evidence="8">The sequence shown here is derived from an EMBL/GenBank/DDBJ whole genome shotgun (WGS) entry which is preliminary data.</text>
</comment>
<evidence type="ECO:0000256" key="1">
    <source>
        <dbReference type="ARBA" id="ARBA00006432"/>
    </source>
</evidence>
<dbReference type="EMBL" id="JAUSUL010000003">
    <property type="protein sequence ID" value="MDQ0316912.1"/>
    <property type="molecule type" value="Genomic_DNA"/>
</dbReference>
<dbReference type="Gene3D" id="3.30.300.30">
    <property type="match status" value="1"/>
</dbReference>
<dbReference type="RefSeq" id="WP_306886787.1">
    <property type="nucleotide sequence ID" value="NZ_JAUSUL010000003.1"/>
</dbReference>
<evidence type="ECO:0000256" key="3">
    <source>
        <dbReference type="ARBA" id="ARBA00051915"/>
    </source>
</evidence>
<organism evidence="8 9">
    <name type="scientific">Amorphus orientalis</name>
    <dbReference type="NCBI Taxonomy" id="649198"/>
    <lineage>
        <taxon>Bacteria</taxon>
        <taxon>Pseudomonadati</taxon>
        <taxon>Pseudomonadota</taxon>
        <taxon>Alphaproteobacteria</taxon>
        <taxon>Hyphomicrobiales</taxon>
        <taxon>Amorphaceae</taxon>
        <taxon>Amorphus</taxon>
    </lineage>
</organism>
<evidence type="ECO:0000259" key="7">
    <source>
        <dbReference type="Pfam" id="PF13193"/>
    </source>
</evidence>
<comment type="similarity">
    <text evidence="1">Belongs to the ATP-dependent AMP-binding enzyme family.</text>
</comment>
<evidence type="ECO:0000259" key="6">
    <source>
        <dbReference type="Pfam" id="PF00501"/>
    </source>
</evidence>
<evidence type="ECO:0000256" key="4">
    <source>
        <dbReference type="ARBA" id="ARBA00066616"/>
    </source>
</evidence>
<dbReference type="InterPro" id="IPR045851">
    <property type="entry name" value="AMP-bd_C_sf"/>
</dbReference>
<dbReference type="InterPro" id="IPR025110">
    <property type="entry name" value="AMP-bd_C"/>
</dbReference>
<evidence type="ECO:0000256" key="2">
    <source>
        <dbReference type="ARBA" id="ARBA00022598"/>
    </source>
</evidence>
<dbReference type="AlphaFoldDB" id="A0AAE3VRN2"/>
<evidence type="ECO:0000313" key="9">
    <source>
        <dbReference type="Proteomes" id="UP001229244"/>
    </source>
</evidence>
<dbReference type="Gene3D" id="3.40.50.12780">
    <property type="entry name" value="N-terminal domain of ligase-like"/>
    <property type="match status" value="1"/>
</dbReference>
<dbReference type="GO" id="GO:0006631">
    <property type="term" value="P:fatty acid metabolic process"/>
    <property type="evidence" value="ECO:0007669"/>
    <property type="project" value="TreeGrafter"/>
</dbReference>
<comment type="catalytic activity">
    <reaction evidence="3">
        <text>3-(methylsulfanyl)propanoate + ATP + CoA = 3-(methylsulfanyl)propanoyl-CoA + AMP + diphosphate</text>
        <dbReference type="Rhea" id="RHEA:43052"/>
        <dbReference type="ChEBI" id="CHEBI:30616"/>
        <dbReference type="ChEBI" id="CHEBI:33019"/>
        <dbReference type="ChEBI" id="CHEBI:49016"/>
        <dbReference type="ChEBI" id="CHEBI:57287"/>
        <dbReference type="ChEBI" id="CHEBI:82815"/>
        <dbReference type="ChEBI" id="CHEBI:456215"/>
        <dbReference type="EC" id="6.2.1.44"/>
    </reaction>
    <physiologicalReaction direction="left-to-right" evidence="3">
        <dbReference type="Rhea" id="RHEA:43053"/>
    </physiologicalReaction>
</comment>
<dbReference type="InterPro" id="IPR000873">
    <property type="entry name" value="AMP-dep_synth/lig_dom"/>
</dbReference>